<accession>A0A9D1FWA4</accession>
<dbReference type="EMBL" id="DVJO01000130">
    <property type="protein sequence ID" value="HIS83130.1"/>
    <property type="molecule type" value="Genomic_DNA"/>
</dbReference>
<gene>
    <name evidence="1" type="ORF">IAD41_05955</name>
</gene>
<dbReference type="Proteomes" id="UP000824139">
    <property type="component" value="Unassembled WGS sequence"/>
</dbReference>
<reference evidence="1" key="1">
    <citation type="submission" date="2020-10" db="EMBL/GenBank/DDBJ databases">
        <authorList>
            <person name="Gilroy R."/>
        </authorList>
    </citation>
    <scope>NUCLEOTIDE SEQUENCE</scope>
    <source>
        <strain evidence="1">CHK152-2994</strain>
    </source>
</reference>
<evidence type="ECO:0000313" key="1">
    <source>
        <dbReference type="EMBL" id="HIS83130.1"/>
    </source>
</evidence>
<protein>
    <submittedName>
        <fullName evidence="1">Uncharacterized protein</fullName>
    </submittedName>
</protein>
<reference evidence="1" key="2">
    <citation type="journal article" date="2021" name="PeerJ">
        <title>Extensive microbial diversity within the chicken gut microbiome revealed by metagenomics and culture.</title>
        <authorList>
            <person name="Gilroy R."/>
            <person name="Ravi A."/>
            <person name="Getino M."/>
            <person name="Pursley I."/>
            <person name="Horton D.L."/>
            <person name="Alikhan N.F."/>
            <person name="Baker D."/>
            <person name="Gharbi K."/>
            <person name="Hall N."/>
            <person name="Watson M."/>
            <person name="Adriaenssens E.M."/>
            <person name="Foster-Nyarko E."/>
            <person name="Jarju S."/>
            <person name="Secka A."/>
            <person name="Antonio M."/>
            <person name="Oren A."/>
            <person name="Chaudhuri R.R."/>
            <person name="La Ragione R."/>
            <person name="Hildebrand F."/>
            <person name="Pallen M.J."/>
        </authorList>
    </citation>
    <scope>NUCLEOTIDE SEQUENCE</scope>
    <source>
        <strain evidence="1">CHK152-2994</strain>
    </source>
</reference>
<evidence type="ECO:0000313" key="2">
    <source>
        <dbReference type="Proteomes" id="UP000824139"/>
    </source>
</evidence>
<name>A0A9D1FWA4_9BACT</name>
<organism evidence="1 2">
    <name type="scientific">Candidatus Scatenecus faecavium</name>
    <dbReference type="NCBI Taxonomy" id="2840915"/>
    <lineage>
        <taxon>Bacteria</taxon>
        <taxon>Candidatus Scatenecus</taxon>
    </lineage>
</organism>
<dbReference type="AlphaFoldDB" id="A0A9D1FWA4"/>
<sequence>MEVEPFQLFLTNETSGEIADDLRRERVLSRLNTCNAEELELLCDVLTKFIER</sequence>
<comment type="caution">
    <text evidence="1">The sequence shown here is derived from an EMBL/GenBank/DDBJ whole genome shotgun (WGS) entry which is preliminary data.</text>
</comment>
<proteinExistence type="predicted"/>